<feature type="compositionally biased region" description="Polar residues" evidence="1">
    <location>
        <begin position="30"/>
        <end position="47"/>
    </location>
</feature>
<dbReference type="OrthoDB" id="10064012at2759"/>
<gene>
    <name evidence="2" type="ORF">AVEN_171213_1</name>
</gene>
<reference evidence="2 3" key="1">
    <citation type="journal article" date="2019" name="Sci. Rep.">
        <title>Orb-weaving spider Araneus ventricosus genome elucidates the spidroin gene catalogue.</title>
        <authorList>
            <person name="Kono N."/>
            <person name="Nakamura H."/>
            <person name="Ohtoshi R."/>
            <person name="Moran D.A.P."/>
            <person name="Shinohara A."/>
            <person name="Yoshida Y."/>
            <person name="Fujiwara M."/>
            <person name="Mori M."/>
            <person name="Tomita M."/>
            <person name="Arakawa K."/>
        </authorList>
    </citation>
    <scope>NUCLEOTIDE SEQUENCE [LARGE SCALE GENOMIC DNA]</scope>
</reference>
<proteinExistence type="predicted"/>
<protein>
    <submittedName>
        <fullName evidence="2">Uncharacterized protein</fullName>
    </submittedName>
</protein>
<evidence type="ECO:0000313" key="3">
    <source>
        <dbReference type="Proteomes" id="UP000499080"/>
    </source>
</evidence>
<evidence type="ECO:0000313" key="2">
    <source>
        <dbReference type="EMBL" id="GBM64345.1"/>
    </source>
</evidence>
<organism evidence="2 3">
    <name type="scientific">Araneus ventricosus</name>
    <name type="common">Orbweaver spider</name>
    <name type="synonym">Epeira ventricosa</name>
    <dbReference type="NCBI Taxonomy" id="182803"/>
    <lineage>
        <taxon>Eukaryota</taxon>
        <taxon>Metazoa</taxon>
        <taxon>Ecdysozoa</taxon>
        <taxon>Arthropoda</taxon>
        <taxon>Chelicerata</taxon>
        <taxon>Arachnida</taxon>
        <taxon>Araneae</taxon>
        <taxon>Araneomorphae</taxon>
        <taxon>Entelegynae</taxon>
        <taxon>Araneoidea</taxon>
        <taxon>Araneidae</taxon>
        <taxon>Araneus</taxon>
    </lineage>
</organism>
<dbReference type="Proteomes" id="UP000499080">
    <property type="component" value="Unassembled WGS sequence"/>
</dbReference>
<name>A0A4Y2HGA9_ARAVE</name>
<dbReference type="AlphaFoldDB" id="A0A4Y2HGA9"/>
<feature type="compositionally biased region" description="Basic and acidic residues" evidence="1">
    <location>
        <begin position="113"/>
        <end position="124"/>
    </location>
</feature>
<feature type="region of interest" description="Disordered" evidence="1">
    <location>
        <begin position="105"/>
        <end position="124"/>
    </location>
</feature>
<comment type="caution">
    <text evidence="2">The sequence shown here is derived from an EMBL/GenBank/DDBJ whole genome shotgun (WGS) entry which is preliminary data.</text>
</comment>
<feature type="region of interest" description="Disordered" evidence="1">
    <location>
        <begin position="11"/>
        <end position="47"/>
    </location>
</feature>
<accession>A0A4Y2HGA9</accession>
<dbReference type="EMBL" id="BGPR01001922">
    <property type="protein sequence ID" value="GBM64345.1"/>
    <property type="molecule type" value="Genomic_DNA"/>
</dbReference>
<keyword evidence="3" id="KW-1185">Reference proteome</keyword>
<feature type="compositionally biased region" description="Basic and acidic residues" evidence="1">
    <location>
        <begin position="17"/>
        <end position="29"/>
    </location>
</feature>
<evidence type="ECO:0000256" key="1">
    <source>
        <dbReference type="SAM" id="MobiDB-lite"/>
    </source>
</evidence>
<sequence>MLSTPFNLLASLFPDNNPEKENPEIKSLAERSSSAVPSPETTESFSNDVLELNPSSNEMKCITDEENQAPISIEEVAKDLYASEKDADIIELEMRARCIMSLLKAKGQNSPESDSRDFCEDEKM</sequence>